<dbReference type="STRING" id="582899.Hden_1995"/>
<dbReference type="GO" id="GO:0006284">
    <property type="term" value="P:base-excision repair"/>
    <property type="evidence" value="ECO:0007669"/>
    <property type="project" value="InterPro"/>
</dbReference>
<organism evidence="2 3">
    <name type="scientific">Hyphomicrobium denitrificans (strain ATCC 51888 / DSM 1869 / NCIMB 11706 / TK 0415)</name>
    <dbReference type="NCBI Taxonomy" id="582899"/>
    <lineage>
        <taxon>Bacteria</taxon>
        <taxon>Pseudomonadati</taxon>
        <taxon>Pseudomonadota</taxon>
        <taxon>Alphaproteobacteria</taxon>
        <taxon>Hyphomicrobiales</taxon>
        <taxon>Hyphomicrobiaceae</taxon>
        <taxon>Hyphomicrobium</taxon>
    </lineage>
</organism>
<dbReference type="AlphaFoldDB" id="D8JPR2"/>
<dbReference type="EC" id="3.2.2.20" evidence="2"/>
<evidence type="ECO:0000313" key="3">
    <source>
        <dbReference type="Proteomes" id="UP000002033"/>
    </source>
</evidence>
<dbReference type="InterPro" id="IPR011257">
    <property type="entry name" value="DNA_glycosylase"/>
</dbReference>
<dbReference type="Pfam" id="PF03352">
    <property type="entry name" value="Adenine_glyco"/>
    <property type="match status" value="1"/>
</dbReference>
<evidence type="ECO:0000256" key="1">
    <source>
        <dbReference type="PIRSR" id="PIRSR604597-1"/>
    </source>
</evidence>
<dbReference type="Gene3D" id="1.10.340.30">
    <property type="entry name" value="Hypothetical protein, domain 2"/>
    <property type="match status" value="1"/>
</dbReference>
<feature type="binding site" evidence="1">
    <location>
        <position position="181"/>
    </location>
    <ligand>
        <name>Zn(2+)</name>
        <dbReference type="ChEBI" id="CHEBI:29105"/>
    </ligand>
</feature>
<keyword evidence="2" id="KW-0326">Glycosidase</keyword>
<feature type="binding site" evidence="1">
    <location>
        <position position="10"/>
    </location>
    <ligand>
        <name>Zn(2+)</name>
        <dbReference type="ChEBI" id="CHEBI:29105"/>
    </ligand>
</feature>
<dbReference type="RefSeq" id="WP_013215955.1">
    <property type="nucleotide sequence ID" value="NC_014313.1"/>
</dbReference>
<dbReference type="InterPro" id="IPR004597">
    <property type="entry name" value="Tag"/>
</dbReference>
<dbReference type="GO" id="GO:0008725">
    <property type="term" value="F:DNA-3-methyladenine glycosylase activity"/>
    <property type="evidence" value="ECO:0007669"/>
    <property type="project" value="UniProtKB-EC"/>
</dbReference>
<proteinExistence type="predicted"/>
<dbReference type="SUPFAM" id="SSF48150">
    <property type="entry name" value="DNA-glycosylase"/>
    <property type="match status" value="1"/>
</dbReference>
<dbReference type="GO" id="GO:0046872">
    <property type="term" value="F:metal ion binding"/>
    <property type="evidence" value="ECO:0007669"/>
    <property type="project" value="UniProtKB-KW"/>
</dbReference>
<keyword evidence="3" id="KW-1185">Reference proteome</keyword>
<gene>
    <name evidence="2" type="ordered locus">Hden_1995</name>
</gene>
<dbReference type="eggNOG" id="COG2818">
    <property type="taxonomic scope" value="Bacteria"/>
</dbReference>
<dbReference type="OrthoDB" id="9807664at2"/>
<keyword evidence="1" id="KW-0862">Zinc</keyword>
<keyword evidence="1" id="KW-0479">Metal-binding</keyword>
<keyword evidence="2" id="KW-0378">Hydrolase</keyword>
<feature type="binding site" evidence="1">
    <location>
        <position position="24"/>
    </location>
    <ligand>
        <name>Zn(2+)</name>
        <dbReference type="ChEBI" id="CHEBI:29105"/>
    </ligand>
</feature>
<dbReference type="EMBL" id="CP002083">
    <property type="protein sequence ID" value="ADJ23796.1"/>
    <property type="molecule type" value="Genomic_DNA"/>
</dbReference>
<sequence>MTRQVERERCPWAGATGTEYARYHDDEWGVPMTDDRALFEKLTLEGFQAGLSWITILRKRENFRKAFHDFDAERIARFGERDIARLMTDEGIIRNRAKIEATISNAKAYLALSEKMPFSHFLWGLIDGRPVINKLQNFKDAPTETDTSKRMSKALKSAGFRFVGSTTLYAFMQSTGMVNDHIVTCFRHAPCAKLQKSLKIDGL</sequence>
<evidence type="ECO:0000313" key="2">
    <source>
        <dbReference type="EMBL" id="ADJ23796.1"/>
    </source>
</evidence>
<protein>
    <submittedName>
        <fullName evidence="2">DNA-3-methyladenine glycosylase I</fullName>
        <ecNumber evidence="2">3.2.2.20</ecNumber>
    </submittedName>
</protein>
<dbReference type="KEGG" id="hdn:Hden_1995"/>
<dbReference type="NCBIfam" id="TIGR00624">
    <property type="entry name" value="tag"/>
    <property type="match status" value="1"/>
</dbReference>
<feature type="binding site" evidence="1">
    <location>
        <position position="185"/>
    </location>
    <ligand>
        <name>Zn(2+)</name>
        <dbReference type="ChEBI" id="CHEBI:29105"/>
    </ligand>
</feature>
<dbReference type="PANTHER" id="PTHR30037:SF4">
    <property type="entry name" value="DNA-3-METHYLADENINE GLYCOSYLASE I"/>
    <property type="match status" value="1"/>
</dbReference>
<dbReference type="HOGENOM" id="CLU_083758_1_0_5"/>
<accession>D8JPR2</accession>
<dbReference type="PANTHER" id="PTHR30037">
    <property type="entry name" value="DNA-3-METHYLADENINE GLYCOSYLASE 1"/>
    <property type="match status" value="1"/>
</dbReference>
<reference evidence="3" key="1">
    <citation type="journal article" date="2011" name="J. Bacteriol.">
        <title>Genome sequences of eight morphologically diverse alphaproteobacteria.</title>
        <authorList>
            <consortium name="US DOE Joint Genome Institute"/>
            <person name="Brown P.J."/>
            <person name="Kysela D.T."/>
            <person name="Buechlein A."/>
            <person name="Hemmerich C."/>
            <person name="Brun Y.V."/>
        </authorList>
    </citation>
    <scope>NUCLEOTIDE SEQUENCE [LARGE SCALE GENOMIC DNA]</scope>
    <source>
        <strain evidence="3">ATCC 51888 / DSM 1869 / NCIB 11706 / TK 0415</strain>
    </source>
</reference>
<dbReference type="InterPro" id="IPR052891">
    <property type="entry name" value="DNA-3mA_glycosylase"/>
</dbReference>
<dbReference type="Proteomes" id="UP000002033">
    <property type="component" value="Chromosome"/>
</dbReference>
<dbReference type="InterPro" id="IPR005019">
    <property type="entry name" value="Adenine_glyco"/>
</dbReference>
<name>D8JPR2_HYPDA</name>